<evidence type="ECO:0000313" key="2">
    <source>
        <dbReference type="EMBL" id="QCT73176.1"/>
    </source>
</evidence>
<evidence type="ECO:0000313" key="3">
    <source>
        <dbReference type="Proteomes" id="UP000218387"/>
    </source>
</evidence>
<sequence>MTCEKGVLQKMEKKRKILKIVQFTAVALALLATVLLISRAIAMRAVYDRAVKNNAVSRLETLELDGEEQSVLVEGKREDLPVLIMLHGGPQSPIIYGTGYRGDTPELTEHFLVVYWDCWGCGKNFTDDTESVTLERQVAMTCDLVRAMKAQYPGRKIYLFGYSNGTILTVSAAQTVGGDLAGIINLGPITSLKDAQEMAFQALKTEDMSYWDRRVLEESYERNDLEGFSKLEEMVTLKTSRMFYWKDLSANTRLMGYFVRVFYSPDFSLADIYHAYYASIFGGSRFTTLRQQIYEADEKQAMENLEVPMLILQAEGDIYGPADFFRHLAAQKDNVTFIQIPESAHLPTNAGFETVNCAVVDFAK</sequence>
<feature type="domain" description="AB hydrolase-1" evidence="1">
    <location>
        <begin position="81"/>
        <end position="346"/>
    </location>
</feature>
<dbReference type="GO" id="GO:0016787">
    <property type="term" value="F:hydrolase activity"/>
    <property type="evidence" value="ECO:0007669"/>
    <property type="project" value="UniProtKB-KW"/>
</dbReference>
<dbReference type="InterPro" id="IPR029058">
    <property type="entry name" value="AB_hydrolase_fold"/>
</dbReference>
<dbReference type="AlphaFoldDB" id="A0A4V1GMG2"/>
<reference evidence="2 3" key="1">
    <citation type="submission" date="2018-05" db="EMBL/GenBank/DDBJ databases">
        <title>Genome comparison of Eubacterium sp.</title>
        <authorList>
            <person name="Feng Y."/>
            <person name="Sanchez-Andrea I."/>
            <person name="Stams A.J.M."/>
            <person name="De Vos W.M."/>
        </authorList>
    </citation>
    <scope>NUCLEOTIDE SEQUENCE [LARGE SCALE GENOMIC DNA]</scope>
    <source>
        <strain evidence="2 3">YI</strain>
    </source>
</reference>
<dbReference type="EMBL" id="CP029487">
    <property type="protein sequence ID" value="QCT73176.1"/>
    <property type="molecule type" value="Genomic_DNA"/>
</dbReference>
<proteinExistence type="predicted"/>
<dbReference type="InterPro" id="IPR000073">
    <property type="entry name" value="AB_hydrolase_1"/>
</dbReference>
<name>A0A4V1GMG2_EUBML</name>
<dbReference type="SUPFAM" id="SSF53474">
    <property type="entry name" value="alpha/beta-Hydrolases"/>
    <property type="match status" value="1"/>
</dbReference>
<evidence type="ECO:0000259" key="1">
    <source>
        <dbReference type="Pfam" id="PF00561"/>
    </source>
</evidence>
<gene>
    <name evidence="2" type="ORF">CPZ25_018275</name>
</gene>
<dbReference type="Pfam" id="PF00561">
    <property type="entry name" value="Abhydrolase_1"/>
    <property type="match status" value="1"/>
</dbReference>
<keyword evidence="3" id="KW-1185">Reference proteome</keyword>
<dbReference type="KEGG" id="emt:CPZ25_018275"/>
<organism evidence="2 3">
    <name type="scientific">Eubacterium maltosivorans</name>
    <dbReference type="NCBI Taxonomy" id="2041044"/>
    <lineage>
        <taxon>Bacteria</taxon>
        <taxon>Bacillati</taxon>
        <taxon>Bacillota</taxon>
        <taxon>Clostridia</taxon>
        <taxon>Eubacteriales</taxon>
        <taxon>Eubacteriaceae</taxon>
        <taxon>Eubacterium</taxon>
    </lineage>
</organism>
<accession>A0A4V1GMG2</accession>
<protein>
    <submittedName>
        <fullName evidence="2">Alpha/beta hydrolase</fullName>
    </submittedName>
</protein>
<keyword evidence="2" id="KW-0378">Hydrolase</keyword>
<dbReference type="Proteomes" id="UP000218387">
    <property type="component" value="Chromosome"/>
</dbReference>
<dbReference type="Gene3D" id="3.40.50.1820">
    <property type="entry name" value="alpha/beta hydrolase"/>
    <property type="match status" value="1"/>
</dbReference>